<evidence type="ECO:0000313" key="2">
    <source>
        <dbReference type="EMBL" id="SFE82463.1"/>
    </source>
</evidence>
<name>A0A1I2DQ84_9BACT</name>
<dbReference type="Proteomes" id="UP000199513">
    <property type="component" value="Unassembled WGS sequence"/>
</dbReference>
<dbReference type="PANTHER" id="PTHR34406:SF1">
    <property type="entry name" value="PROTEIN YCEI"/>
    <property type="match status" value="1"/>
</dbReference>
<dbReference type="Pfam" id="PF04264">
    <property type="entry name" value="YceI"/>
    <property type="match status" value="1"/>
</dbReference>
<dbReference type="OrthoDB" id="9811006at2"/>
<evidence type="ECO:0000259" key="1">
    <source>
        <dbReference type="SMART" id="SM00867"/>
    </source>
</evidence>
<proteinExistence type="predicted"/>
<dbReference type="RefSeq" id="WP_091541603.1">
    <property type="nucleotide sequence ID" value="NZ_FONY01000007.1"/>
</dbReference>
<accession>A0A1I2DQ84</accession>
<dbReference type="InterPro" id="IPR036761">
    <property type="entry name" value="TTHA0802/YceI-like_sf"/>
</dbReference>
<dbReference type="EMBL" id="FONY01000007">
    <property type="protein sequence ID" value="SFE82463.1"/>
    <property type="molecule type" value="Genomic_DNA"/>
</dbReference>
<gene>
    <name evidence="2" type="ORF">SAMN04488541_1007115</name>
</gene>
<evidence type="ECO:0000313" key="3">
    <source>
        <dbReference type="Proteomes" id="UP000199513"/>
    </source>
</evidence>
<dbReference type="SUPFAM" id="SSF101874">
    <property type="entry name" value="YceI-like"/>
    <property type="match status" value="1"/>
</dbReference>
<dbReference type="InterPro" id="IPR007372">
    <property type="entry name" value="Lipid/polyisoprenoid-bd_YceI"/>
</dbReference>
<dbReference type="PANTHER" id="PTHR34406">
    <property type="entry name" value="PROTEIN YCEI"/>
    <property type="match status" value="1"/>
</dbReference>
<organism evidence="2 3">
    <name type="scientific">Thermoflexibacter ruber</name>
    <dbReference type="NCBI Taxonomy" id="1003"/>
    <lineage>
        <taxon>Bacteria</taxon>
        <taxon>Pseudomonadati</taxon>
        <taxon>Bacteroidota</taxon>
        <taxon>Cytophagia</taxon>
        <taxon>Cytophagales</taxon>
        <taxon>Thermoflexibacteraceae</taxon>
        <taxon>Thermoflexibacter</taxon>
    </lineage>
</organism>
<keyword evidence="3" id="KW-1185">Reference proteome</keyword>
<dbReference type="Gene3D" id="2.40.128.110">
    <property type="entry name" value="Lipid/polyisoprenoid-binding, YceI-like"/>
    <property type="match status" value="1"/>
</dbReference>
<dbReference type="AlphaFoldDB" id="A0A1I2DQ84"/>
<dbReference type="STRING" id="1003.SAMN04488541_1007115"/>
<reference evidence="2 3" key="1">
    <citation type="submission" date="2016-10" db="EMBL/GenBank/DDBJ databases">
        <authorList>
            <person name="de Groot N.N."/>
        </authorList>
    </citation>
    <scope>NUCLEOTIDE SEQUENCE [LARGE SCALE GENOMIC DNA]</scope>
    <source>
        <strain>GEY</strain>
        <strain evidence="3">DSM 9560</strain>
    </source>
</reference>
<protein>
    <submittedName>
        <fullName evidence="2">Polyisoprenoid-binding protein YceI</fullName>
    </submittedName>
</protein>
<feature type="domain" description="Lipid/polyisoprenoid-binding YceI-like" evidence="1">
    <location>
        <begin position="29"/>
        <end position="183"/>
    </location>
</feature>
<sequence>MNLHIHHVFIIFFLSFLYIFEGQLLAQKQWQVKSSSVTFKIKNAGFTVDGKFGAIEATIFLDKDKIENTQIEASIEAKTIDTGIESRDNHLRKQEYFDVARFPKIIMKSKRMTKLGLGTYEGVFDLYLKGIIKEIKFPFTYTEVGDAVKLNAEFTLNRLDFGIGGSSWIMSDRVTIMIMLTID</sequence>
<dbReference type="SMART" id="SM00867">
    <property type="entry name" value="YceI"/>
    <property type="match status" value="1"/>
</dbReference>